<dbReference type="AlphaFoldDB" id="A0AAF0F2Q7"/>
<proteinExistence type="predicted"/>
<feature type="compositionally biased region" description="Polar residues" evidence="1">
    <location>
        <begin position="14"/>
        <end position="28"/>
    </location>
</feature>
<name>A0AAF0F2Q7_9BASI</name>
<evidence type="ECO:0000313" key="3">
    <source>
        <dbReference type="Proteomes" id="UP001214628"/>
    </source>
</evidence>
<evidence type="ECO:0000256" key="1">
    <source>
        <dbReference type="SAM" id="MobiDB-lite"/>
    </source>
</evidence>
<dbReference type="EMBL" id="CP118375">
    <property type="protein sequence ID" value="WFD41508.1"/>
    <property type="molecule type" value="Genomic_DNA"/>
</dbReference>
<reference evidence="2" key="1">
    <citation type="submission" date="2023-02" db="EMBL/GenBank/DDBJ databases">
        <title>Mating type loci evolution in Malassezia.</title>
        <authorList>
            <person name="Coelho M.A."/>
        </authorList>
    </citation>
    <scope>NUCLEOTIDE SEQUENCE</scope>
    <source>
        <strain evidence="2">CBS 14136</strain>
    </source>
</reference>
<protein>
    <submittedName>
        <fullName evidence="2">Uncharacterized protein</fullName>
    </submittedName>
</protein>
<accession>A0AAF0F2Q7</accession>
<keyword evidence="3" id="KW-1185">Reference proteome</keyword>
<dbReference type="Proteomes" id="UP001214628">
    <property type="component" value="Chromosome 1"/>
</dbReference>
<gene>
    <name evidence="2" type="ORF">MPSI1_000138</name>
</gene>
<organism evidence="2 3">
    <name type="scientific">Malassezia psittaci</name>
    <dbReference type="NCBI Taxonomy" id="1821823"/>
    <lineage>
        <taxon>Eukaryota</taxon>
        <taxon>Fungi</taxon>
        <taxon>Dikarya</taxon>
        <taxon>Basidiomycota</taxon>
        <taxon>Ustilaginomycotina</taxon>
        <taxon>Malasseziomycetes</taxon>
        <taxon>Malasseziales</taxon>
        <taxon>Malasseziaceae</taxon>
        <taxon>Malassezia</taxon>
    </lineage>
</organism>
<sequence>MTPGFENRFDQPYSIYTTMGNSRSSAGYANQPPPGPPPEHSYKPELLSGFPTEAPPAYGETEYVQAPAPSRVIS</sequence>
<evidence type="ECO:0000313" key="2">
    <source>
        <dbReference type="EMBL" id="WFD41508.1"/>
    </source>
</evidence>
<feature type="region of interest" description="Disordered" evidence="1">
    <location>
        <begin position="1"/>
        <end position="57"/>
    </location>
</feature>